<proteinExistence type="predicted"/>
<evidence type="ECO:0000313" key="4">
    <source>
        <dbReference type="Proteomes" id="UP001151516"/>
    </source>
</evidence>
<keyword evidence="4" id="KW-1185">Reference proteome</keyword>
<dbReference type="Gene3D" id="1.10.510.40">
    <property type="match status" value="1"/>
</dbReference>
<evidence type="ECO:0000313" key="3">
    <source>
        <dbReference type="EMBL" id="KAJ2683106.1"/>
    </source>
</evidence>
<dbReference type="EMBL" id="JANBTX010000321">
    <property type="protein sequence ID" value="KAJ2683106.1"/>
    <property type="molecule type" value="Genomic_DNA"/>
</dbReference>
<dbReference type="GO" id="GO:0019290">
    <property type="term" value="P:siderophore biosynthetic process"/>
    <property type="evidence" value="ECO:0007669"/>
    <property type="project" value="InterPro"/>
</dbReference>
<reference evidence="3" key="1">
    <citation type="submission" date="2022-07" db="EMBL/GenBank/DDBJ databases">
        <title>Phylogenomic reconstructions and comparative analyses of Kickxellomycotina fungi.</title>
        <authorList>
            <person name="Reynolds N.K."/>
            <person name="Stajich J.E."/>
            <person name="Barry K."/>
            <person name="Grigoriev I.V."/>
            <person name="Crous P."/>
            <person name="Smith M.E."/>
        </authorList>
    </citation>
    <scope>NUCLEOTIDE SEQUENCE</scope>
    <source>
        <strain evidence="3">CBS 109367</strain>
    </source>
</reference>
<dbReference type="InterPro" id="IPR007310">
    <property type="entry name" value="Aerobactin_biosyn_IucA/IucC_N"/>
</dbReference>
<dbReference type="GO" id="GO:0016881">
    <property type="term" value="F:acid-amino acid ligase activity"/>
    <property type="evidence" value="ECO:0007669"/>
    <property type="project" value="UniProtKB-ARBA"/>
</dbReference>
<accession>A0A9W8G9J2</accession>
<dbReference type="InterPro" id="IPR037455">
    <property type="entry name" value="LucA/IucC-like"/>
</dbReference>
<feature type="domain" description="Aerobactin siderophore biosynthesis IucA/IucC-like C-terminal" evidence="2">
    <location>
        <begin position="452"/>
        <end position="572"/>
    </location>
</feature>
<organism evidence="3 4">
    <name type="scientific">Coemansia spiralis</name>
    <dbReference type="NCBI Taxonomy" id="417178"/>
    <lineage>
        <taxon>Eukaryota</taxon>
        <taxon>Fungi</taxon>
        <taxon>Fungi incertae sedis</taxon>
        <taxon>Zoopagomycota</taxon>
        <taxon>Kickxellomycotina</taxon>
        <taxon>Kickxellomycetes</taxon>
        <taxon>Kickxellales</taxon>
        <taxon>Kickxellaceae</taxon>
        <taxon>Coemansia</taxon>
    </lineage>
</organism>
<dbReference type="Pfam" id="PF04183">
    <property type="entry name" value="IucA_IucC"/>
    <property type="match status" value="1"/>
</dbReference>
<protein>
    <recommendedName>
        <fullName evidence="5">Siderophore synthetase component</fullName>
    </recommendedName>
</protein>
<dbReference type="AlphaFoldDB" id="A0A9W8G9J2"/>
<dbReference type="InterPro" id="IPR022770">
    <property type="entry name" value="IucA/IucC-like_C"/>
</dbReference>
<dbReference type="Proteomes" id="UP001151516">
    <property type="component" value="Unassembled WGS sequence"/>
</dbReference>
<evidence type="ECO:0000259" key="1">
    <source>
        <dbReference type="Pfam" id="PF04183"/>
    </source>
</evidence>
<comment type="caution">
    <text evidence="3">The sequence shown here is derived from an EMBL/GenBank/DDBJ whole genome shotgun (WGS) entry which is preliminary data.</text>
</comment>
<dbReference type="PANTHER" id="PTHR34384">
    <property type="entry name" value="L-2,3-DIAMINOPROPANOATE--CITRATE LIGASE"/>
    <property type="match status" value="1"/>
</dbReference>
<dbReference type="PANTHER" id="PTHR34384:SF5">
    <property type="entry name" value="L-2,3-DIAMINOPROPANOATE--CITRATE LIGASE"/>
    <property type="match status" value="1"/>
</dbReference>
<evidence type="ECO:0000259" key="2">
    <source>
        <dbReference type="Pfam" id="PF06276"/>
    </source>
</evidence>
<feature type="domain" description="Aerobactin siderophore biosynthesis IucA/IucC N-terminal" evidence="1">
    <location>
        <begin position="201"/>
        <end position="428"/>
    </location>
</feature>
<name>A0A9W8G9J2_9FUNG</name>
<dbReference type="Pfam" id="PF06276">
    <property type="entry name" value="FhuF"/>
    <property type="match status" value="1"/>
</dbReference>
<sequence length="633" mass="69885">MSHAGSLLASALPHVRIEQAQALRALLSTTISAPLLISRSPAGYAKRALHATVSRLLTCLVNEQIVDGYYVDHSGTDVRSYMFVVPHGSTPDTWAACSIISQIFHKPVLAKSPLEGSANIYRVCLLDPEEVGADQWIQQREYSCIVPVTEATQIMRLMGEWISCDPAVIEPICHELSSSVDNQIFAYAHRKPEPNILTSAAIEWEQSLVEGHATHPMHRARHSVPPLEPIAPEADLFNIALTFVAVPRSQLKIEGEFESLLNALYASAVADNGSSAHLLDSVDTELEVVMPVHPLHMPAVLKLFAFVRHLPFSVPAQAQASLRTVCPQALMPLGYDIKLPLGIKTTSALRTISPWSAFAGPRVTEAIPAILHSAPIEDALLIAGEPASAVSADPDYDIAKYLTCVIRNDPEYICRPRGERVIMAAALTNNGDDGVSTVVRQWGLDSTNKRRAFLRSYAEILFDAFLPPIMDHGFAFEAHPQNCLLRIGAEAGDLRGFIVRDFGGIKVHLPTFKSSTGVGIPMLPNSTTEAQSMHEVYDLAYHTLIQCQLHRLVRALHLHYHGNGWAIVRESFERRVPASHPLRKAWYQDSSDLKCFITMKLDGLYRDYVYRRVPNVLFYESESEGVVAHGDVQ</sequence>
<dbReference type="OrthoDB" id="2117718at2759"/>
<evidence type="ECO:0008006" key="5">
    <source>
        <dbReference type="Google" id="ProtNLM"/>
    </source>
</evidence>
<gene>
    <name evidence="3" type="ORF">IWW39_005682</name>
</gene>